<dbReference type="Proteomes" id="UP000199382">
    <property type="component" value="Unassembled WGS sequence"/>
</dbReference>
<protein>
    <submittedName>
        <fullName evidence="1">Uncharacterized protein</fullName>
    </submittedName>
</protein>
<keyword evidence="2" id="KW-1185">Reference proteome</keyword>
<dbReference type="EMBL" id="FNEK01000004">
    <property type="protein sequence ID" value="SDI58231.1"/>
    <property type="molecule type" value="Genomic_DNA"/>
</dbReference>
<proteinExistence type="predicted"/>
<name>A0A1G8LR85_9RHOB</name>
<gene>
    <name evidence="1" type="ORF">SAMN04488026_1004122</name>
</gene>
<dbReference type="RefSeq" id="WP_212635010.1">
    <property type="nucleotide sequence ID" value="NZ_FNEK01000004.1"/>
</dbReference>
<accession>A0A1G8LR85</accession>
<evidence type="ECO:0000313" key="2">
    <source>
        <dbReference type="Proteomes" id="UP000199382"/>
    </source>
</evidence>
<evidence type="ECO:0000313" key="1">
    <source>
        <dbReference type="EMBL" id="SDI58231.1"/>
    </source>
</evidence>
<organism evidence="1 2">
    <name type="scientific">Aliiruegeria lutimaris</name>
    <dbReference type="NCBI Taxonomy" id="571298"/>
    <lineage>
        <taxon>Bacteria</taxon>
        <taxon>Pseudomonadati</taxon>
        <taxon>Pseudomonadota</taxon>
        <taxon>Alphaproteobacteria</taxon>
        <taxon>Rhodobacterales</taxon>
        <taxon>Roseobacteraceae</taxon>
        <taxon>Aliiruegeria</taxon>
    </lineage>
</organism>
<reference evidence="1 2" key="1">
    <citation type="submission" date="2016-10" db="EMBL/GenBank/DDBJ databases">
        <authorList>
            <person name="de Groot N.N."/>
        </authorList>
    </citation>
    <scope>NUCLEOTIDE SEQUENCE [LARGE SCALE GENOMIC DNA]</scope>
    <source>
        <strain evidence="1 2">DSM 25294</strain>
    </source>
</reference>
<sequence>MIYHELMARLNAAPAVSHEPVSGLPFPDALALETRPNLTLCGRQTATEFQVEVRTVSSCPTESP</sequence>
<dbReference type="AlphaFoldDB" id="A0A1G8LR85"/>